<dbReference type="OrthoDB" id="79390at2759"/>
<evidence type="ECO:0000313" key="1">
    <source>
        <dbReference type="EMBL" id="OQR80713.1"/>
    </source>
</evidence>
<proteinExistence type="predicted"/>
<dbReference type="EMBL" id="JNBR01002879">
    <property type="protein sequence ID" value="OQR80713.1"/>
    <property type="molecule type" value="Genomic_DNA"/>
</dbReference>
<dbReference type="AlphaFoldDB" id="A0A1V9Y4R0"/>
<accession>A0A1V9Y4R0</accession>
<dbReference type="Proteomes" id="UP000243579">
    <property type="component" value="Unassembled WGS sequence"/>
</dbReference>
<protein>
    <submittedName>
        <fullName evidence="1">Uncharacterized protein</fullName>
    </submittedName>
</protein>
<keyword evidence="2" id="KW-1185">Reference proteome</keyword>
<reference evidence="1 2" key="1">
    <citation type="journal article" date="2014" name="Genome Biol. Evol.">
        <title>The secreted proteins of Achlya hypogyna and Thraustotheca clavata identify the ancestral oomycete secretome and reveal gene acquisitions by horizontal gene transfer.</title>
        <authorList>
            <person name="Misner I."/>
            <person name="Blouin N."/>
            <person name="Leonard G."/>
            <person name="Richards T.A."/>
            <person name="Lane C.E."/>
        </authorList>
    </citation>
    <scope>NUCLEOTIDE SEQUENCE [LARGE SCALE GENOMIC DNA]</scope>
    <source>
        <strain evidence="1 2">ATCC 48635</strain>
    </source>
</reference>
<gene>
    <name evidence="1" type="ORF">ACHHYP_17281</name>
</gene>
<sequence>MTLKEPTVTTTDQHMSKWKRLKTEYSDYSYLLGLSGYGSGFDNANQLARFRNNPFAHYDAMAIALGETMATGGDLGPFDDILSSVITASLVRNELSDYITNSHGDETTGEYEAQVDGELTPSGKVLYDLKRNNKRKKTSKEAEIKRIKQDTWLYEE</sequence>
<comment type="caution">
    <text evidence="1">The sequence shown here is derived from an EMBL/GenBank/DDBJ whole genome shotgun (WGS) entry which is preliminary data.</text>
</comment>
<evidence type="ECO:0000313" key="2">
    <source>
        <dbReference type="Proteomes" id="UP000243579"/>
    </source>
</evidence>
<name>A0A1V9Y4R0_ACHHY</name>
<organism evidence="1 2">
    <name type="scientific">Achlya hypogyna</name>
    <name type="common">Oomycete</name>
    <name type="synonym">Protoachlya hypogyna</name>
    <dbReference type="NCBI Taxonomy" id="1202772"/>
    <lineage>
        <taxon>Eukaryota</taxon>
        <taxon>Sar</taxon>
        <taxon>Stramenopiles</taxon>
        <taxon>Oomycota</taxon>
        <taxon>Saprolegniomycetes</taxon>
        <taxon>Saprolegniales</taxon>
        <taxon>Achlyaceae</taxon>
        <taxon>Achlya</taxon>
    </lineage>
</organism>